<gene>
    <name evidence="5" type="ORF">E4N86_11940</name>
</gene>
<accession>A0A9Q9BPK8</accession>
<dbReference type="Gene3D" id="3.10.105.10">
    <property type="entry name" value="Dipeptide-binding Protein, Domain 3"/>
    <property type="match status" value="1"/>
</dbReference>
<dbReference type="InterPro" id="IPR030678">
    <property type="entry name" value="Peptide/Ni-bd"/>
</dbReference>
<sequence>MTRRSLVVFLSLIVLLVFTACGDSNKTMKQDAMVHSENDPIVIASARDVGRGNKDPYWTNLNLYVWEPLIGENDAGEIIPVLAVSWKRSDDAKKWTFELRKGVKFTDGTLFTSDVVVKNFERWKKISPASSTFFTLDINKTYPDFLQINALSDYSFELIFDKPIPMLPYAMLNWGSPMVSPLCFDEDSGIFNKPVVGTGQFKIVEHQPNAFTMLECNDDYWGVKAKTKYIKIRMIPEHDTRIAALRSGEIQGVYDNKAIQPLACKELEKEGFNISSKLSANIHYLQVNNGKFPFNDVRMKQAISLAVDRETLLNQVYGGYGKLSNNVLSPFSQFHYDTMVPRDIKRAKELAAEVLKGKTIDISLITVEQYSVDAQLIAENLKEIGLNIHIEIMDYPSQKERRKSGQYDMVISFRGMDNANPETMLYSFMGKDGKDNLNYGLNFSDDEISELLDILNKTYEEENRNELYKKIQILSSEKLPIITLFGVDTTVASSPDIEGYEAKWTGVTLFDTHWKK</sequence>
<evidence type="ECO:0000256" key="1">
    <source>
        <dbReference type="ARBA" id="ARBA00005695"/>
    </source>
</evidence>
<dbReference type="Proteomes" id="UP001056981">
    <property type="component" value="Chromosome"/>
</dbReference>
<dbReference type="GO" id="GO:0015833">
    <property type="term" value="P:peptide transport"/>
    <property type="evidence" value="ECO:0007669"/>
    <property type="project" value="TreeGrafter"/>
</dbReference>
<comment type="similarity">
    <text evidence="1">Belongs to the bacterial solute-binding protein 5 family.</text>
</comment>
<keyword evidence="2" id="KW-0813">Transport</keyword>
<feature type="domain" description="Solute-binding protein family 5" evidence="4">
    <location>
        <begin position="77"/>
        <end position="435"/>
    </location>
</feature>
<keyword evidence="3" id="KW-0732">Signal</keyword>
<reference evidence="5" key="1">
    <citation type="submission" date="2020-04" db="EMBL/GenBank/DDBJ databases">
        <title>Comparative genomics of oral phylogroup-2 Treponema strains.</title>
        <authorList>
            <person name="Zeng H."/>
            <person name="Chan Y.K."/>
            <person name="Watt R.M."/>
        </authorList>
    </citation>
    <scope>NUCLEOTIDE SEQUENCE</scope>
    <source>
        <strain evidence="5">OMZ 905</strain>
    </source>
</reference>
<dbReference type="Pfam" id="PF00496">
    <property type="entry name" value="SBP_bac_5"/>
    <property type="match status" value="1"/>
</dbReference>
<organism evidence="5 6">
    <name type="scientific">Treponema denticola</name>
    <dbReference type="NCBI Taxonomy" id="158"/>
    <lineage>
        <taxon>Bacteria</taxon>
        <taxon>Pseudomonadati</taxon>
        <taxon>Spirochaetota</taxon>
        <taxon>Spirochaetia</taxon>
        <taxon>Spirochaetales</taxon>
        <taxon>Treponemataceae</taxon>
        <taxon>Treponema</taxon>
    </lineage>
</organism>
<dbReference type="InterPro" id="IPR039424">
    <property type="entry name" value="SBP_5"/>
</dbReference>
<dbReference type="PANTHER" id="PTHR30290">
    <property type="entry name" value="PERIPLASMIC BINDING COMPONENT OF ABC TRANSPORTER"/>
    <property type="match status" value="1"/>
</dbReference>
<dbReference type="GO" id="GO:0030288">
    <property type="term" value="C:outer membrane-bounded periplasmic space"/>
    <property type="evidence" value="ECO:0007669"/>
    <property type="project" value="UniProtKB-ARBA"/>
</dbReference>
<dbReference type="Gene3D" id="3.90.76.10">
    <property type="entry name" value="Dipeptide-binding Protein, Domain 1"/>
    <property type="match status" value="1"/>
</dbReference>
<dbReference type="AlphaFoldDB" id="A0A9Q9BPK8"/>
<dbReference type="RefSeq" id="WP_253717103.1">
    <property type="nucleotide sequence ID" value="NZ_CP051522.1"/>
</dbReference>
<dbReference type="EMBL" id="CP051635">
    <property type="protein sequence ID" value="UTD01343.1"/>
    <property type="molecule type" value="Genomic_DNA"/>
</dbReference>
<dbReference type="GO" id="GO:1904680">
    <property type="term" value="F:peptide transmembrane transporter activity"/>
    <property type="evidence" value="ECO:0007669"/>
    <property type="project" value="TreeGrafter"/>
</dbReference>
<evidence type="ECO:0000313" key="5">
    <source>
        <dbReference type="EMBL" id="UTD01343.1"/>
    </source>
</evidence>
<dbReference type="PANTHER" id="PTHR30290:SF9">
    <property type="entry name" value="OLIGOPEPTIDE-BINDING PROTEIN APPA"/>
    <property type="match status" value="1"/>
</dbReference>
<dbReference type="GO" id="GO:0043190">
    <property type="term" value="C:ATP-binding cassette (ABC) transporter complex"/>
    <property type="evidence" value="ECO:0007669"/>
    <property type="project" value="InterPro"/>
</dbReference>
<protein>
    <submittedName>
        <fullName evidence="5">ABC transporter substrate-binding protein</fullName>
    </submittedName>
</protein>
<evidence type="ECO:0000313" key="6">
    <source>
        <dbReference type="Proteomes" id="UP001056981"/>
    </source>
</evidence>
<proteinExistence type="inferred from homology"/>
<name>A0A9Q9BPK8_TREDN</name>
<dbReference type="CDD" id="cd00995">
    <property type="entry name" value="PBP2_NikA_DppA_OppA_like"/>
    <property type="match status" value="1"/>
</dbReference>
<dbReference type="SUPFAM" id="SSF53850">
    <property type="entry name" value="Periplasmic binding protein-like II"/>
    <property type="match status" value="1"/>
</dbReference>
<dbReference type="PROSITE" id="PS51257">
    <property type="entry name" value="PROKAR_LIPOPROTEIN"/>
    <property type="match status" value="1"/>
</dbReference>
<dbReference type="InterPro" id="IPR000914">
    <property type="entry name" value="SBP_5_dom"/>
</dbReference>
<evidence type="ECO:0000259" key="4">
    <source>
        <dbReference type="Pfam" id="PF00496"/>
    </source>
</evidence>
<evidence type="ECO:0000256" key="2">
    <source>
        <dbReference type="ARBA" id="ARBA00022448"/>
    </source>
</evidence>
<dbReference type="PIRSF" id="PIRSF002741">
    <property type="entry name" value="MppA"/>
    <property type="match status" value="1"/>
</dbReference>
<dbReference type="Gene3D" id="3.40.190.10">
    <property type="entry name" value="Periplasmic binding protein-like II"/>
    <property type="match status" value="1"/>
</dbReference>
<evidence type="ECO:0000256" key="3">
    <source>
        <dbReference type="ARBA" id="ARBA00022729"/>
    </source>
</evidence>